<sequence>MDVGDIHQRSTNEFFFKFNILDYESVYADFGNVEFLASRRKSDDVAYLNKNFLLVAENSNRCSLRFQIEGFDEENSKLYILNPKCFQRRLLIFDWNDKITEKNDSGEVLFYLVRN</sequence>
<reference evidence="1" key="1">
    <citation type="submission" date="2021-01" db="UniProtKB">
        <authorList>
            <consortium name="EnsemblMetazoa"/>
        </authorList>
    </citation>
    <scope>IDENTIFICATION</scope>
</reference>
<dbReference type="Proteomes" id="UP000594262">
    <property type="component" value="Unplaced"/>
</dbReference>
<proteinExistence type="predicted"/>
<evidence type="ECO:0000313" key="2">
    <source>
        <dbReference type="Proteomes" id="UP000594262"/>
    </source>
</evidence>
<evidence type="ECO:0000313" key="1">
    <source>
        <dbReference type="EnsemblMetazoa" id="CLYHEMP020966.1"/>
    </source>
</evidence>
<dbReference type="EnsemblMetazoa" id="CLYHEMT020966.1">
    <property type="protein sequence ID" value="CLYHEMP020966.1"/>
    <property type="gene ID" value="CLYHEMG020966"/>
</dbReference>
<keyword evidence="2" id="KW-1185">Reference proteome</keyword>
<protein>
    <submittedName>
        <fullName evidence="1">Uncharacterized protein</fullName>
    </submittedName>
</protein>
<organism evidence="1 2">
    <name type="scientific">Clytia hemisphaerica</name>
    <dbReference type="NCBI Taxonomy" id="252671"/>
    <lineage>
        <taxon>Eukaryota</taxon>
        <taxon>Metazoa</taxon>
        <taxon>Cnidaria</taxon>
        <taxon>Hydrozoa</taxon>
        <taxon>Hydroidolina</taxon>
        <taxon>Leptothecata</taxon>
        <taxon>Obeliida</taxon>
        <taxon>Clytiidae</taxon>
        <taxon>Clytia</taxon>
    </lineage>
</organism>
<accession>A0A7M5XC91</accession>
<dbReference type="AlphaFoldDB" id="A0A7M5XC91"/>
<name>A0A7M5XC91_9CNID</name>